<protein>
    <submittedName>
        <fullName evidence="1">(northern house mosquito) hypothetical protein</fullName>
    </submittedName>
</protein>
<dbReference type="AlphaFoldDB" id="A0A8D8JA43"/>
<reference evidence="1" key="1">
    <citation type="submission" date="2021-05" db="EMBL/GenBank/DDBJ databases">
        <authorList>
            <person name="Alioto T."/>
            <person name="Alioto T."/>
            <person name="Gomez Garrido J."/>
        </authorList>
    </citation>
    <scope>NUCLEOTIDE SEQUENCE</scope>
</reference>
<name>A0A8D8JA43_CULPI</name>
<proteinExistence type="predicted"/>
<sequence>MPTVRTVQTSYCAMQTFEMSLVLWLSRVQVSFVFPGCRAGNLRWANVLSDRCRTSRTSQRWPIPAWSTILRSSQRAAAVAGDAQGHPSSSDGDDVRCCCCWRRRPRVTPSN</sequence>
<dbReference type="EMBL" id="HBUE01173994">
    <property type="protein sequence ID" value="CAG6516750.1"/>
    <property type="molecule type" value="Transcribed_RNA"/>
</dbReference>
<accession>A0A8D8JA43</accession>
<evidence type="ECO:0000313" key="1">
    <source>
        <dbReference type="EMBL" id="CAG6568249.1"/>
    </source>
</evidence>
<dbReference type="EMBL" id="HBUE01279455">
    <property type="protein sequence ID" value="CAG6568249.1"/>
    <property type="molecule type" value="Transcribed_RNA"/>
</dbReference>
<organism evidence="1">
    <name type="scientific">Culex pipiens</name>
    <name type="common">House mosquito</name>
    <dbReference type="NCBI Taxonomy" id="7175"/>
    <lineage>
        <taxon>Eukaryota</taxon>
        <taxon>Metazoa</taxon>
        <taxon>Ecdysozoa</taxon>
        <taxon>Arthropoda</taxon>
        <taxon>Hexapoda</taxon>
        <taxon>Insecta</taxon>
        <taxon>Pterygota</taxon>
        <taxon>Neoptera</taxon>
        <taxon>Endopterygota</taxon>
        <taxon>Diptera</taxon>
        <taxon>Nematocera</taxon>
        <taxon>Culicoidea</taxon>
        <taxon>Culicidae</taxon>
        <taxon>Culicinae</taxon>
        <taxon>Culicini</taxon>
        <taxon>Culex</taxon>
        <taxon>Culex</taxon>
    </lineage>
</organism>